<proteinExistence type="predicted"/>
<keyword evidence="1" id="KW-0732">Signal</keyword>
<dbReference type="EMBL" id="WIXP02000009">
    <property type="protein sequence ID" value="KAF6205276.1"/>
    <property type="molecule type" value="Genomic_DNA"/>
</dbReference>
<gene>
    <name evidence="2" type="ORF">GE061_019445</name>
</gene>
<reference evidence="2" key="1">
    <citation type="journal article" date="2021" name="Mol. Ecol. Resour.">
        <title>Apolygus lucorum genome provides insights into omnivorousness and mesophyll feeding.</title>
        <authorList>
            <person name="Liu Y."/>
            <person name="Liu H."/>
            <person name="Wang H."/>
            <person name="Huang T."/>
            <person name="Liu B."/>
            <person name="Yang B."/>
            <person name="Yin L."/>
            <person name="Li B."/>
            <person name="Zhang Y."/>
            <person name="Zhang S."/>
            <person name="Jiang F."/>
            <person name="Zhang X."/>
            <person name="Ren Y."/>
            <person name="Wang B."/>
            <person name="Wang S."/>
            <person name="Lu Y."/>
            <person name="Wu K."/>
            <person name="Fan W."/>
            <person name="Wang G."/>
        </authorList>
    </citation>
    <scope>NUCLEOTIDE SEQUENCE</scope>
    <source>
        <strain evidence="2">12Hb</strain>
    </source>
</reference>
<organism evidence="2 3">
    <name type="scientific">Apolygus lucorum</name>
    <name type="common">Small green plant bug</name>
    <name type="synonym">Lygocoris lucorum</name>
    <dbReference type="NCBI Taxonomy" id="248454"/>
    <lineage>
        <taxon>Eukaryota</taxon>
        <taxon>Metazoa</taxon>
        <taxon>Ecdysozoa</taxon>
        <taxon>Arthropoda</taxon>
        <taxon>Hexapoda</taxon>
        <taxon>Insecta</taxon>
        <taxon>Pterygota</taxon>
        <taxon>Neoptera</taxon>
        <taxon>Paraneoptera</taxon>
        <taxon>Hemiptera</taxon>
        <taxon>Heteroptera</taxon>
        <taxon>Panheteroptera</taxon>
        <taxon>Cimicomorpha</taxon>
        <taxon>Miridae</taxon>
        <taxon>Mirini</taxon>
        <taxon>Apolygus</taxon>
    </lineage>
</organism>
<sequence length="181" mass="20302">MRTWLILASLFGVVFTSVVKRPKLAEGKCDLYGKLMKAGEEIPVPGLCAVYQCNSYGRDSPKYALEIKSCDEKYVYINQHDPEPDPKSPVYPGCCVPGRKVLRFEFLRRDPVCKTLCEVSKKPGSRLTSKNRLVAIAGVVSFFKESCHEEYVFLEVDDPEPDPKSPVFPGCCMPGRTVIRC</sequence>
<protein>
    <recommendedName>
        <fullName evidence="4">Single domain-containing protein</fullName>
    </recommendedName>
</protein>
<comment type="caution">
    <text evidence="2">The sequence shown here is derived from an EMBL/GenBank/DDBJ whole genome shotgun (WGS) entry which is preliminary data.</text>
</comment>
<feature type="chain" id="PRO_5035828951" description="Single domain-containing protein" evidence="1">
    <location>
        <begin position="17"/>
        <end position="181"/>
    </location>
</feature>
<evidence type="ECO:0000313" key="3">
    <source>
        <dbReference type="Proteomes" id="UP000466442"/>
    </source>
</evidence>
<evidence type="ECO:0008006" key="4">
    <source>
        <dbReference type="Google" id="ProtNLM"/>
    </source>
</evidence>
<keyword evidence="3" id="KW-1185">Reference proteome</keyword>
<feature type="signal peptide" evidence="1">
    <location>
        <begin position="1"/>
        <end position="16"/>
    </location>
</feature>
<accession>A0A8S9XB51</accession>
<dbReference type="AlphaFoldDB" id="A0A8S9XB51"/>
<name>A0A8S9XB51_APOLU</name>
<dbReference type="Proteomes" id="UP000466442">
    <property type="component" value="Linkage Group LG9"/>
</dbReference>
<evidence type="ECO:0000313" key="2">
    <source>
        <dbReference type="EMBL" id="KAF6205276.1"/>
    </source>
</evidence>
<evidence type="ECO:0000256" key="1">
    <source>
        <dbReference type="SAM" id="SignalP"/>
    </source>
</evidence>